<proteinExistence type="predicted"/>
<dbReference type="InterPro" id="IPR006757">
    <property type="entry name" value="OGF_rcpt"/>
</dbReference>
<feature type="domain" description="Opioid growth factor receptor (OGFr) conserved" evidence="1">
    <location>
        <begin position="57"/>
        <end position="170"/>
    </location>
</feature>
<dbReference type="KEGG" id="bsan:CHH28_07850"/>
<dbReference type="GO" id="GO:0140625">
    <property type="term" value="F:opioid growth factor receptor activity"/>
    <property type="evidence" value="ECO:0007669"/>
    <property type="project" value="InterPro"/>
</dbReference>
<protein>
    <recommendedName>
        <fullName evidence="1">Opioid growth factor receptor (OGFr) conserved domain-containing protein</fullName>
    </recommendedName>
</protein>
<sequence length="203" mass="22572">MSILTLTVSRFGRNLGSISAGRAQREATMHPLIAFYSGTGTDHRGRTLSGILSFSNAELETCHDYIQWLFPLLEPSPFNPEAPVLTDELIRAFKSSSALQAELHRVLLRMTQFFGVALRETPQGFELLLPQDIEHCHWMTADNHNHRRLSRMMASLKLLGLETHVAALWQGLQQLAVQHPEAFSASTITHWRLAASGDGCGGI</sequence>
<dbReference type="Proteomes" id="UP000202440">
    <property type="component" value="Chromosome"/>
</dbReference>
<dbReference type="PANTHER" id="PTHR14015">
    <property type="entry name" value="OPIOID GROWTH FACTOR RECEPTOR OGFR ZETA-TYPE OPIOID RECEPTOR"/>
    <property type="match status" value="1"/>
</dbReference>
<evidence type="ECO:0000313" key="3">
    <source>
        <dbReference type="Proteomes" id="UP000202440"/>
    </source>
</evidence>
<reference evidence="2 3" key="1">
    <citation type="submission" date="2017-07" db="EMBL/GenBank/DDBJ databases">
        <title>Annotated genome sequence of Bacterioplanes sanyensis isolated from Red Sea.</title>
        <authorList>
            <person name="Rehman Z.U."/>
        </authorList>
    </citation>
    <scope>NUCLEOTIDE SEQUENCE [LARGE SCALE GENOMIC DNA]</scope>
    <source>
        <strain evidence="2 3">NV9</strain>
    </source>
</reference>
<keyword evidence="3" id="KW-1185">Reference proteome</keyword>
<evidence type="ECO:0000313" key="2">
    <source>
        <dbReference type="EMBL" id="ASP38593.1"/>
    </source>
</evidence>
<evidence type="ECO:0000259" key="1">
    <source>
        <dbReference type="Pfam" id="PF04664"/>
    </source>
</evidence>
<dbReference type="PANTHER" id="PTHR14015:SF2">
    <property type="entry name" value="OPIOID GROWTH FACTOR RECEPTOR (OGFR) CONSERVED DOMAIN-CONTAINING PROTEIN"/>
    <property type="match status" value="1"/>
</dbReference>
<name>A0A222FK32_9GAMM</name>
<dbReference type="GO" id="GO:0016020">
    <property type="term" value="C:membrane"/>
    <property type="evidence" value="ECO:0007669"/>
    <property type="project" value="InterPro"/>
</dbReference>
<gene>
    <name evidence="2" type="ORF">CHH28_07850</name>
</gene>
<dbReference type="AlphaFoldDB" id="A0A222FK32"/>
<organism evidence="2 3">
    <name type="scientific">Bacterioplanes sanyensis</name>
    <dbReference type="NCBI Taxonomy" id="1249553"/>
    <lineage>
        <taxon>Bacteria</taxon>
        <taxon>Pseudomonadati</taxon>
        <taxon>Pseudomonadota</taxon>
        <taxon>Gammaproteobacteria</taxon>
        <taxon>Oceanospirillales</taxon>
        <taxon>Oceanospirillaceae</taxon>
        <taxon>Bacterioplanes</taxon>
    </lineage>
</organism>
<accession>A0A222FK32</accession>
<dbReference type="InterPro" id="IPR039574">
    <property type="entry name" value="OGFr"/>
</dbReference>
<dbReference type="EMBL" id="CP022530">
    <property type="protein sequence ID" value="ASP38593.1"/>
    <property type="molecule type" value="Genomic_DNA"/>
</dbReference>
<dbReference type="Pfam" id="PF04664">
    <property type="entry name" value="OGFr_N"/>
    <property type="match status" value="1"/>
</dbReference>